<keyword evidence="5 8" id="KW-0408">Iron</keyword>
<reference evidence="10" key="1">
    <citation type="submission" date="2018-03" db="EMBL/GenBank/DDBJ databases">
        <title>Multiplexed Activation and Characterization of a Cryptic Gene Cluster Reveal Two Series of Aromatic Polyketides Generated by a Divergent Biosynthetic Pathway.</title>
        <authorList>
            <person name="Ji Z.-Y."/>
            <person name="Nie Q.-Y."/>
            <person name="Yin Y."/>
            <person name="Zhang M."/>
            <person name="Pan H.-X."/>
            <person name="Hou X.-F."/>
            <person name="Tang G.-L."/>
        </authorList>
    </citation>
    <scope>NUCLEOTIDE SEQUENCE</scope>
    <source>
        <strain evidence="10">SP-371</strain>
    </source>
</reference>
<sequence length="79" mass="7920">MQVSVDKDRCCGAGQCVMAAPDVFDQSEDDGLVLLRPGTAGRAARADLELAAGLCPAGAISVREDPRTGSGGTVGTVDA</sequence>
<accession>A0A678X7Q2</accession>
<evidence type="ECO:0000313" key="10">
    <source>
        <dbReference type="EMBL" id="AYU66270.1"/>
    </source>
</evidence>
<evidence type="ECO:0000256" key="7">
    <source>
        <dbReference type="ARBA" id="ARBA00023291"/>
    </source>
</evidence>
<dbReference type="EMBL" id="MH025886">
    <property type="protein sequence ID" value="AYU66270.1"/>
    <property type="molecule type" value="Genomic_DNA"/>
</dbReference>
<dbReference type="Gene3D" id="3.30.70.20">
    <property type="match status" value="1"/>
</dbReference>
<keyword evidence="3 8" id="KW-0479">Metal-binding</keyword>
<keyword evidence="2 8" id="KW-0813">Transport</keyword>
<keyword evidence="4 8" id="KW-0249">Electron transport</keyword>
<dbReference type="InterPro" id="IPR001080">
    <property type="entry name" value="3Fe4S_ferredoxin"/>
</dbReference>
<feature type="domain" description="4Fe-4S ferredoxin-type" evidence="9">
    <location>
        <begin position="1"/>
        <end position="29"/>
    </location>
</feature>
<organism evidence="10">
    <name type="scientific">Streptomyces aureus</name>
    <dbReference type="NCBI Taxonomy" id="193461"/>
    <lineage>
        <taxon>Bacteria</taxon>
        <taxon>Bacillati</taxon>
        <taxon>Actinomycetota</taxon>
        <taxon>Actinomycetes</taxon>
        <taxon>Kitasatosporales</taxon>
        <taxon>Streptomycetaceae</taxon>
        <taxon>Streptomyces</taxon>
    </lineage>
</organism>
<evidence type="ECO:0000259" key="9">
    <source>
        <dbReference type="PROSITE" id="PS51379"/>
    </source>
</evidence>
<dbReference type="InterPro" id="IPR051269">
    <property type="entry name" value="Fe-S_cluster_ET"/>
</dbReference>
<dbReference type="GO" id="GO:0009055">
    <property type="term" value="F:electron transfer activity"/>
    <property type="evidence" value="ECO:0007669"/>
    <property type="project" value="UniProtKB-UniRule"/>
</dbReference>
<dbReference type="AlphaFoldDB" id="A0A678X7Q2"/>
<dbReference type="SUPFAM" id="SSF54862">
    <property type="entry name" value="4Fe-4S ferredoxins"/>
    <property type="match status" value="1"/>
</dbReference>
<dbReference type="PROSITE" id="PS51379">
    <property type="entry name" value="4FE4S_FER_2"/>
    <property type="match status" value="1"/>
</dbReference>
<comment type="function">
    <text evidence="8">Ferredoxins are iron-sulfur proteins that transfer electrons in a wide variety of metabolic reactions.</text>
</comment>
<evidence type="ECO:0000256" key="1">
    <source>
        <dbReference type="ARBA" id="ARBA00001927"/>
    </source>
</evidence>
<evidence type="ECO:0000256" key="4">
    <source>
        <dbReference type="ARBA" id="ARBA00022982"/>
    </source>
</evidence>
<keyword evidence="7" id="KW-0003">3Fe-4S</keyword>
<evidence type="ECO:0000256" key="8">
    <source>
        <dbReference type="RuleBase" id="RU368020"/>
    </source>
</evidence>
<evidence type="ECO:0000256" key="2">
    <source>
        <dbReference type="ARBA" id="ARBA00022448"/>
    </source>
</evidence>
<dbReference type="PANTHER" id="PTHR36923:SF3">
    <property type="entry name" value="FERREDOXIN"/>
    <property type="match status" value="1"/>
</dbReference>
<name>A0A678X7Q2_9ACTN</name>
<dbReference type="PRINTS" id="PR00352">
    <property type="entry name" value="3FE4SFRDOXIN"/>
</dbReference>
<dbReference type="InterPro" id="IPR017896">
    <property type="entry name" value="4Fe4S_Fe-S-bd"/>
</dbReference>
<dbReference type="Pfam" id="PF13370">
    <property type="entry name" value="Fer4_13"/>
    <property type="match status" value="1"/>
</dbReference>
<evidence type="ECO:0000256" key="3">
    <source>
        <dbReference type="ARBA" id="ARBA00022723"/>
    </source>
</evidence>
<evidence type="ECO:0000256" key="6">
    <source>
        <dbReference type="ARBA" id="ARBA00023014"/>
    </source>
</evidence>
<dbReference type="GO" id="GO:0051538">
    <property type="term" value="F:3 iron, 4 sulfur cluster binding"/>
    <property type="evidence" value="ECO:0007669"/>
    <property type="project" value="UniProtKB-KW"/>
</dbReference>
<comment type="cofactor">
    <cofactor evidence="1">
        <name>[3Fe-4S] cluster</name>
        <dbReference type="ChEBI" id="CHEBI:21137"/>
    </cofactor>
</comment>
<protein>
    <recommendedName>
        <fullName evidence="8">Ferredoxin</fullName>
    </recommendedName>
</protein>
<dbReference type="GO" id="GO:0005506">
    <property type="term" value="F:iron ion binding"/>
    <property type="evidence" value="ECO:0007669"/>
    <property type="project" value="UniProtKB-UniRule"/>
</dbReference>
<keyword evidence="6 8" id="KW-0411">Iron-sulfur</keyword>
<proteinExistence type="predicted"/>
<evidence type="ECO:0000256" key="5">
    <source>
        <dbReference type="ARBA" id="ARBA00023004"/>
    </source>
</evidence>
<dbReference type="PANTHER" id="PTHR36923">
    <property type="entry name" value="FERREDOXIN"/>
    <property type="match status" value="1"/>
</dbReference>